<evidence type="ECO:0000259" key="2">
    <source>
        <dbReference type="Pfam" id="PF02481"/>
    </source>
</evidence>
<dbReference type="InterPro" id="IPR003488">
    <property type="entry name" value="DprA"/>
</dbReference>
<comment type="caution">
    <text evidence="3">The sequence shown here is derived from an EMBL/GenBank/DDBJ whole genome shotgun (WGS) entry which is preliminary data.</text>
</comment>
<dbReference type="RefSeq" id="WP_268210259.1">
    <property type="nucleotide sequence ID" value="NZ_JANSKK010000002.1"/>
</dbReference>
<feature type="domain" description="Smf/DprA SLOG" evidence="2">
    <location>
        <begin position="62"/>
        <end position="271"/>
    </location>
</feature>
<evidence type="ECO:0000313" key="4">
    <source>
        <dbReference type="Proteomes" id="UP001081438"/>
    </source>
</evidence>
<name>A0A9Q4D8K0_9STAP</name>
<accession>A0A9Q4D8K0</accession>
<evidence type="ECO:0000256" key="1">
    <source>
        <dbReference type="ARBA" id="ARBA00006525"/>
    </source>
</evidence>
<dbReference type="SUPFAM" id="SSF102405">
    <property type="entry name" value="MCP/YpsA-like"/>
    <property type="match status" value="1"/>
</dbReference>
<dbReference type="Pfam" id="PF02481">
    <property type="entry name" value="DNA_processg_A"/>
    <property type="match status" value="1"/>
</dbReference>
<dbReference type="AlphaFoldDB" id="A0A9Q4D8K0"/>
<dbReference type="Gene3D" id="3.40.50.450">
    <property type="match status" value="1"/>
</dbReference>
<comment type="similarity">
    <text evidence="1">Belongs to the DprA/Smf family.</text>
</comment>
<protein>
    <submittedName>
        <fullName evidence="3">DNA-processing protein DprA</fullName>
    </submittedName>
</protein>
<dbReference type="NCBIfam" id="TIGR00732">
    <property type="entry name" value="dprA"/>
    <property type="match status" value="1"/>
</dbReference>
<dbReference type="EMBL" id="JANSKX010000019">
    <property type="protein sequence ID" value="MCY1594824.1"/>
    <property type="molecule type" value="Genomic_DNA"/>
</dbReference>
<dbReference type="InterPro" id="IPR057666">
    <property type="entry name" value="DrpA_SLOG"/>
</dbReference>
<sequence>MIKQLLTAYPDFPQLSFQEQLTLLNEEQVLSKRSYKEEYKANYIRLTEDYMFSKLAEWQVNVLSIEDDEYPQLLKEIYDPPYILFYRGNLHMLNRPRKLAIIGSRSATYYTTQTLETFFPHFDRADLTIVSGLAKGADHVAHRLSLRYNMSSIGVLGFGHLAHYPYETQNTRDLLEHQGLTISEYVPDTRPQRYYFPQRNRLISGLAQGIFVTEAEQNSGTHITTTAALEQNREVYILPGSIFNPMTRGNMLSAQDGAKIVLEPSDIISDFEIY</sequence>
<evidence type="ECO:0000313" key="3">
    <source>
        <dbReference type="EMBL" id="MCY1594824.1"/>
    </source>
</evidence>
<dbReference type="PANTHER" id="PTHR43022:SF1">
    <property type="entry name" value="PROTEIN SMF"/>
    <property type="match status" value="1"/>
</dbReference>
<organism evidence="3 4">
    <name type="scientific">Staphylococcus pettenkoferi</name>
    <dbReference type="NCBI Taxonomy" id="170573"/>
    <lineage>
        <taxon>Bacteria</taxon>
        <taxon>Bacillati</taxon>
        <taxon>Bacillota</taxon>
        <taxon>Bacilli</taxon>
        <taxon>Bacillales</taxon>
        <taxon>Staphylococcaceae</taxon>
        <taxon>Staphylococcus</taxon>
    </lineage>
</organism>
<dbReference type="PANTHER" id="PTHR43022">
    <property type="entry name" value="PROTEIN SMF"/>
    <property type="match status" value="1"/>
</dbReference>
<dbReference type="GO" id="GO:0009294">
    <property type="term" value="P:DNA-mediated transformation"/>
    <property type="evidence" value="ECO:0007669"/>
    <property type="project" value="InterPro"/>
</dbReference>
<proteinExistence type="inferred from homology"/>
<gene>
    <name evidence="3" type="primary">dprA</name>
    <name evidence="3" type="ORF">NW112_06205</name>
</gene>
<reference evidence="3" key="1">
    <citation type="journal article" date="2022" name="Int. J. Mol. Sci.">
        <title>Phenotypic and genotypic virulence characterisation of Staphylococcus pettenkoferi strains isolated from human bloodstream and diabetic foot infections.</title>
        <authorList>
            <person name="Magnan C."/>
        </authorList>
    </citation>
    <scope>NUCLEOTIDE SEQUENCE</scope>
    <source>
        <strain evidence="3">NSP020P</strain>
    </source>
</reference>
<dbReference type="Proteomes" id="UP001081438">
    <property type="component" value="Unassembled WGS sequence"/>
</dbReference>